<dbReference type="EMBL" id="BMDA01000005">
    <property type="protein sequence ID" value="GGH42575.1"/>
    <property type="molecule type" value="Genomic_DNA"/>
</dbReference>
<name>A0ABD0AAU5_9GAMM</name>
<sequence length="76" mass="8633">MMWIKHSEGMNVKGEEELIIKTKQNDNNKISAQKPKLKLGLFCFDLFNLKVKPDPPQYDLSQIAIDAGFSEFSGNC</sequence>
<organism evidence="1 2">
    <name type="scientific">Acinetobacter courvalinii</name>
    <dbReference type="NCBI Taxonomy" id="280147"/>
    <lineage>
        <taxon>Bacteria</taxon>
        <taxon>Pseudomonadati</taxon>
        <taxon>Pseudomonadota</taxon>
        <taxon>Gammaproteobacteria</taxon>
        <taxon>Moraxellales</taxon>
        <taxon>Moraxellaceae</taxon>
        <taxon>Acinetobacter</taxon>
    </lineage>
</organism>
<gene>
    <name evidence="1" type="ORF">GCM10007354_30490</name>
</gene>
<evidence type="ECO:0000313" key="2">
    <source>
        <dbReference type="Proteomes" id="UP000652691"/>
    </source>
</evidence>
<evidence type="ECO:0000313" key="1">
    <source>
        <dbReference type="EMBL" id="GGH42575.1"/>
    </source>
</evidence>
<accession>A0ABD0AAU5</accession>
<comment type="caution">
    <text evidence="1">The sequence shown here is derived from an EMBL/GenBank/DDBJ whole genome shotgun (WGS) entry which is preliminary data.</text>
</comment>
<dbReference type="AlphaFoldDB" id="A0ABD0AAU5"/>
<dbReference type="Proteomes" id="UP000652691">
    <property type="component" value="Unassembled WGS sequence"/>
</dbReference>
<protein>
    <submittedName>
        <fullName evidence="1">Uncharacterized protein</fullName>
    </submittedName>
</protein>
<reference evidence="1 2" key="1">
    <citation type="journal article" date="2014" name="Int. J. Syst. Evol. Microbiol.">
        <title>Complete genome sequence of Corynebacterium casei LMG S-19264T (=DSM 44701T), isolated from a smear-ripened cheese.</title>
        <authorList>
            <consortium name="US DOE Joint Genome Institute (JGI-PGF)"/>
            <person name="Walter F."/>
            <person name="Albersmeier A."/>
            <person name="Kalinowski J."/>
            <person name="Ruckert C."/>
        </authorList>
    </citation>
    <scope>NUCLEOTIDE SEQUENCE [LARGE SCALE GENOMIC DNA]</scope>
    <source>
        <strain evidence="1 2">CCM 8635</strain>
    </source>
</reference>
<proteinExistence type="predicted"/>